<dbReference type="Proteomes" id="UP000198641">
    <property type="component" value="Unassembled WGS sequence"/>
</dbReference>
<dbReference type="AlphaFoldDB" id="A0A1G7UXH5"/>
<keyword evidence="2" id="KW-1185">Reference proteome</keyword>
<proteinExistence type="predicted"/>
<sequence>MERVLLGAGPHESYIIMCSCGAIEVTREPTQWRRFTPYHHLVRCYCDECGEINSMEVLEENLAGSDRQAVLKALNAVPSVTIPTPALAPRDNVVVALPRVGRDADVPD</sequence>
<name>A0A1G7UXH5_9GAMM</name>
<organism evidence="1 2">
    <name type="scientific">Onishia taeanensis</name>
    <dbReference type="NCBI Taxonomy" id="284577"/>
    <lineage>
        <taxon>Bacteria</taxon>
        <taxon>Pseudomonadati</taxon>
        <taxon>Pseudomonadota</taxon>
        <taxon>Gammaproteobacteria</taxon>
        <taxon>Oceanospirillales</taxon>
        <taxon>Halomonadaceae</taxon>
        <taxon>Onishia</taxon>
    </lineage>
</organism>
<evidence type="ECO:0000313" key="2">
    <source>
        <dbReference type="Proteomes" id="UP000198641"/>
    </source>
</evidence>
<gene>
    <name evidence="1" type="ORF">SAMN05216571_11729</name>
</gene>
<reference evidence="1 2" key="1">
    <citation type="submission" date="2016-10" db="EMBL/GenBank/DDBJ databases">
        <authorList>
            <person name="de Groot N.N."/>
        </authorList>
    </citation>
    <scope>NUCLEOTIDE SEQUENCE [LARGE SCALE GENOMIC DNA]</scope>
    <source>
        <strain evidence="1 2">BH539</strain>
    </source>
</reference>
<evidence type="ECO:0000313" key="1">
    <source>
        <dbReference type="EMBL" id="SDG51971.1"/>
    </source>
</evidence>
<dbReference type="EMBL" id="FNCI01000017">
    <property type="protein sequence ID" value="SDG51971.1"/>
    <property type="molecule type" value="Genomic_DNA"/>
</dbReference>
<accession>A0A1G7UXH5</accession>
<protein>
    <submittedName>
        <fullName evidence="1">Uncharacterized protein</fullName>
    </submittedName>
</protein>